<sequence>MMLEDRSQSATQSTEVDAQTASPNAATAQKASTQLKESSSADFLKPRHPSHALIARLPEACQNGTSTRYWYYGWPLNIDFVDAALLRFHPNYNLHNPVVLKVAEISVLLENAVGYPLQLVYVRPDENSPKPLRTTDPGVSFFMVVGTCGKRFYIRRPKQEQVSHLVRLWFGEEPRWMEDADETKEWHKYELE</sequence>
<name>A0A550CHC1_9AGAR</name>
<organism evidence="2 3">
    <name type="scientific">Schizophyllum amplum</name>
    <dbReference type="NCBI Taxonomy" id="97359"/>
    <lineage>
        <taxon>Eukaryota</taxon>
        <taxon>Fungi</taxon>
        <taxon>Dikarya</taxon>
        <taxon>Basidiomycota</taxon>
        <taxon>Agaricomycotina</taxon>
        <taxon>Agaricomycetes</taxon>
        <taxon>Agaricomycetidae</taxon>
        <taxon>Agaricales</taxon>
        <taxon>Schizophyllaceae</taxon>
        <taxon>Schizophyllum</taxon>
    </lineage>
</organism>
<feature type="compositionally biased region" description="Polar residues" evidence="1">
    <location>
        <begin position="8"/>
        <end position="41"/>
    </location>
</feature>
<dbReference type="AlphaFoldDB" id="A0A550CHC1"/>
<evidence type="ECO:0000313" key="2">
    <source>
        <dbReference type="EMBL" id="TRM64205.1"/>
    </source>
</evidence>
<evidence type="ECO:0000313" key="3">
    <source>
        <dbReference type="Proteomes" id="UP000320762"/>
    </source>
</evidence>
<dbReference type="Proteomes" id="UP000320762">
    <property type="component" value="Unassembled WGS sequence"/>
</dbReference>
<evidence type="ECO:0000256" key="1">
    <source>
        <dbReference type="SAM" id="MobiDB-lite"/>
    </source>
</evidence>
<dbReference type="EMBL" id="VDMD01000007">
    <property type="protein sequence ID" value="TRM64205.1"/>
    <property type="molecule type" value="Genomic_DNA"/>
</dbReference>
<accession>A0A550CHC1</accession>
<gene>
    <name evidence="2" type="ORF">BD626DRAFT_567986</name>
</gene>
<feature type="region of interest" description="Disordered" evidence="1">
    <location>
        <begin position="1"/>
        <end position="43"/>
    </location>
</feature>
<protein>
    <submittedName>
        <fullName evidence="2">Uncharacterized protein</fullName>
    </submittedName>
</protein>
<proteinExistence type="predicted"/>
<keyword evidence="3" id="KW-1185">Reference proteome</keyword>
<reference evidence="2 3" key="1">
    <citation type="journal article" date="2019" name="New Phytol.">
        <title>Comparative genomics reveals unique wood-decay strategies and fruiting body development in the Schizophyllaceae.</title>
        <authorList>
            <person name="Almasi E."/>
            <person name="Sahu N."/>
            <person name="Krizsan K."/>
            <person name="Balint B."/>
            <person name="Kovacs G.M."/>
            <person name="Kiss B."/>
            <person name="Cseklye J."/>
            <person name="Drula E."/>
            <person name="Henrissat B."/>
            <person name="Nagy I."/>
            <person name="Chovatia M."/>
            <person name="Adam C."/>
            <person name="LaButti K."/>
            <person name="Lipzen A."/>
            <person name="Riley R."/>
            <person name="Grigoriev I.V."/>
            <person name="Nagy L.G."/>
        </authorList>
    </citation>
    <scope>NUCLEOTIDE SEQUENCE [LARGE SCALE GENOMIC DNA]</scope>
    <source>
        <strain evidence="2 3">NL-1724</strain>
    </source>
</reference>
<comment type="caution">
    <text evidence="2">The sequence shown here is derived from an EMBL/GenBank/DDBJ whole genome shotgun (WGS) entry which is preliminary data.</text>
</comment>